<sequence length="82" mass="9101">MGTISQDHSKLDLDMIAEAMKPLVESDPSIKVKYIIAEVQARFNYTISLAGKTEVDSQGFRWMERILPSFAIVVLGDGLEDA</sequence>
<protein>
    <submittedName>
        <fullName evidence="1">Uncharacterized protein</fullName>
    </submittedName>
</protein>
<accession>A0A445AKM6</accession>
<dbReference type="AlphaFoldDB" id="A0A445AKM6"/>
<evidence type="ECO:0000313" key="1">
    <source>
        <dbReference type="EMBL" id="RYR26945.1"/>
    </source>
</evidence>
<evidence type="ECO:0000313" key="2">
    <source>
        <dbReference type="Proteomes" id="UP000289738"/>
    </source>
</evidence>
<proteinExistence type="predicted"/>
<keyword evidence="2" id="KW-1185">Reference proteome</keyword>
<gene>
    <name evidence="1" type="ORF">Ahy_B02g061266</name>
</gene>
<comment type="caution">
    <text evidence="1">The sequence shown here is derived from an EMBL/GenBank/DDBJ whole genome shotgun (WGS) entry which is preliminary data.</text>
</comment>
<organism evidence="1 2">
    <name type="scientific">Arachis hypogaea</name>
    <name type="common">Peanut</name>
    <dbReference type="NCBI Taxonomy" id="3818"/>
    <lineage>
        <taxon>Eukaryota</taxon>
        <taxon>Viridiplantae</taxon>
        <taxon>Streptophyta</taxon>
        <taxon>Embryophyta</taxon>
        <taxon>Tracheophyta</taxon>
        <taxon>Spermatophyta</taxon>
        <taxon>Magnoliopsida</taxon>
        <taxon>eudicotyledons</taxon>
        <taxon>Gunneridae</taxon>
        <taxon>Pentapetalae</taxon>
        <taxon>rosids</taxon>
        <taxon>fabids</taxon>
        <taxon>Fabales</taxon>
        <taxon>Fabaceae</taxon>
        <taxon>Papilionoideae</taxon>
        <taxon>50 kb inversion clade</taxon>
        <taxon>dalbergioids sensu lato</taxon>
        <taxon>Dalbergieae</taxon>
        <taxon>Pterocarpus clade</taxon>
        <taxon>Arachis</taxon>
    </lineage>
</organism>
<name>A0A445AKM6_ARAHY</name>
<dbReference type="Proteomes" id="UP000289738">
    <property type="component" value="Chromosome B02"/>
</dbReference>
<reference evidence="1 2" key="1">
    <citation type="submission" date="2019-01" db="EMBL/GenBank/DDBJ databases">
        <title>Sequencing of cultivated peanut Arachis hypogaea provides insights into genome evolution and oil improvement.</title>
        <authorList>
            <person name="Chen X."/>
        </authorList>
    </citation>
    <scope>NUCLEOTIDE SEQUENCE [LARGE SCALE GENOMIC DNA]</scope>
    <source>
        <strain evidence="2">cv. Fuhuasheng</strain>
        <tissue evidence="1">Leaves</tissue>
    </source>
</reference>
<dbReference type="EMBL" id="SDMP01000012">
    <property type="protein sequence ID" value="RYR26945.1"/>
    <property type="molecule type" value="Genomic_DNA"/>
</dbReference>